<feature type="region of interest" description="Disordered" evidence="1">
    <location>
        <begin position="257"/>
        <end position="410"/>
    </location>
</feature>
<gene>
    <name evidence="3" type="ORF">K505DRAFT_396817</name>
</gene>
<dbReference type="OrthoDB" id="3801446at2759"/>
<evidence type="ECO:0000256" key="2">
    <source>
        <dbReference type="SAM" id="SignalP"/>
    </source>
</evidence>
<organism evidence="3 4">
    <name type="scientific">Melanomma pulvis-pyrius CBS 109.77</name>
    <dbReference type="NCBI Taxonomy" id="1314802"/>
    <lineage>
        <taxon>Eukaryota</taxon>
        <taxon>Fungi</taxon>
        <taxon>Dikarya</taxon>
        <taxon>Ascomycota</taxon>
        <taxon>Pezizomycotina</taxon>
        <taxon>Dothideomycetes</taxon>
        <taxon>Pleosporomycetidae</taxon>
        <taxon>Pleosporales</taxon>
        <taxon>Melanommataceae</taxon>
        <taxon>Melanomma</taxon>
    </lineage>
</organism>
<feature type="compositionally biased region" description="Acidic residues" evidence="1">
    <location>
        <begin position="388"/>
        <end position="397"/>
    </location>
</feature>
<feature type="signal peptide" evidence="2">
    <location>
        <begin position="1"/>
        <end position="24"/>
    </location>
</feature>
<feature type="non-terminal residue" evidence="3">
    <location>
        <position position="433"/>
    </location>
</feature>
<evidence type="ECO:0000313" key="3">
    <source>
        <dbReference type="EMBL" id="KAF2787379.1"/>
    </source>
</evidence>
<reference evidence="3" key="1">
    <citation type="journal article" date="2020" name="Stud. Mycol.">
        <title>101 Dothideomycetes genomes: a test case for predicting lifestyles and emergence of pathogens.</title>
        <authorList>
            <person name="Haridas S."/>
            <person name="Albert R."/>
            <person name="Binder M."/>
            <person name="Bloem J."/>
            <person name="Labutti K."/>
            <person name="Salamov A."/>
            <person name="Andreopoulos B."/>
            <person name="Baker S."/>
            <person name="Barry K."/>
            <person name="Bills G."/>
            <person name="Bluhm B."/>
            <person name="Cannon C."/>
            <person name="Castanera R."/>
            <person name="Culley D."/>
            <person name="Daum C."/>
            <person name="Ezra D."/>
            <person name="Gonzalez J."/>
            <person name="Henrissat B."/>
            <person name="Kuo A."/>
            <person name="Liang C."/>
            <person name="Lipzen A."/>
            <person name="Lutzoni F."/>
            <person name="Magnuson J."/>
            <person name="Mondo S."/>
            <person name="Nolan M."/>
            <person name="Ohm R."/>
            <person name="Pangilinan J."/>
            <person name="Park H.-J."/>
            <person name="Ramirez L."/>
            <person name="Alfaro M."/>
            <person name="Sun H."/>
            <person name="Tritt A."/>
            <person name="Yoshinaga Y."/>
            <person name="Zwiers L.-H."/>
            <person name="Turgeon B."/>
            <person name="Goodwin S."/>
            <person name="Spatafora J."/>
            <person name="Crous P."/>
            <person name="Grigoriev I."/>
        </authorList>
    </citation>
    <scope>NUCLEOTIDE SEQUENCE</scope>
    <source>
        <strain evidence="3">CBS 109.77</strain>
    </source>
</reference>
<evidence type="ECO:0000256" key="1">
    <source>
        <dbReference type="SAM" id="MobiDB-lite"/>
    </source>
</evidence>
<feature type="compositionally biased region" description="Low complexity" evidence="1">
    <location>
        <begin position="295"/>
        <end position="310"/>
    </location>
</feature>
<evidence type="ECO:0000313" key="4">
    <source>
        <dbReference type="Proteomes" id="UP000799757"/>
    </source>
</evidence>
<keyword evidence="4" id="KW-1185">Reference proteome</keyword>
<feature type="region of interest" description="Disordered" evidence="1">
    <location>
        <begin position="178"/>
        <end position="228"/>
    </location>
</feature>
<name>A0A6A6WTH8_9PLEO</name>
<sequence>MHTSLIAIFSVLFFLHASLSSAAGASLNNPNDVASSLRYRRQICKASNNCPPSPQQRALDDLPWKRRARGPGRMRKTRSTSPSSPKPSKVEKQARKVSASSAYNEPHLHPVPTIETTMAHPSMSRLVYSRLVRDKDVLQTQTQAYSTVMRVPKPPNMRVLDLDLLQTAELAAYRRRKRLGSGSSVGRSRSSTGGSASTTGYIASADSDSKASTSGTPEPSSPSGIYSTSNAAIASSMPASPQFSAFPPHYAPSPDTTILGLATLSDPPSRASSPVQSFHSSLSTIPPSFFPPSTSPSDRSIAPSPASSIYPSPPSSPHLSHRSSSAGSGEEYKAYPSPPASPHHQLDHAQRRRAFSFPPAPAGPTPPRTHSAALSLSGTSNLSHSAFELDDAPDYDLGEQKLGGGSIDEDREDEAWNWSLNGGDVVFGAAGVA</sequence>
<feature type="compositionally biased region" description="Polar residues" evidence="1">
    <location>
        <begin position="372"/>
        <end position="384"/>
    </location>
</feature>
<dbReference type="AlphaFoldDB" id="A0A6A6WTH8"/>
<feature type="chain" id="PRO_5025672448" evidence="2">
    <location>
        <begin position="25"/>
        <end position="433"/>
    </location>
</feature>
<feature type="compositionally biased region" description="Basic residues" evidence="1">
    <location>
        <begin position="65"/>
        <end position="78"/>
    </location>
</feature>
<keyword evidence="2" id="KW-0732">Signal</keyword>
<proteinExistence type="predicted"/>
<accession>A0A6A6WTH8</accession>
<protein>
    <submittedName>
        <fullName evidence="3">Uncharacterized protein</fullName>
    </submittedName>
</protein>
<feature type="compositionally biased region" description="Polar residues" evidence="1">
    <location>
        <begin position="270"/>
        <end position="279"/>
    </location>
</feature>
<feature type="compositionally biased region" description="Pro residues" evidence="1">
    <location>
        <begin position="358"/>
        <end position="367"/>
    </location>
</feature>
<feature type="region of interest" description="Disordered" evidence="1">
    <location>
        <begin position="46"/>
        <end position="109"/>
    </location>
</feature>
<dbReference type="Proteomes" id="UP000799757">
    <property type="component" value="Unassembled WGS sequence"/>
</dbReference>
<feature type="compositionally biased region" description="Low complexity" evidence="1">
    <location>
        <begin position="180"/>
        <end position="224"/>
    </location>
</feature>
<dbReference type="EMBL" id="MU002327">
    <property type="protein sequence ID" value="KAF2787379.1"/>
    <property type="molecule type" value="Genomic_DNA"/>
</dbReference>